<evidence type="ECO:0000256" key="4">
    <source>
        <dbReference type="ARBA" id="ARBA00023125"/>
    </source>
</evidence>
<dbReference type="InterPro" id="IPR013325">
    <property type="entry name" value="RNA_pol_sigma_r2"/>
</dbReference>
<evidence type="ECO:0000256" key="5">
    <source>
        <dbReference type="ARBA" id="ARBA00023163"/>
    </source>
</evidence>
<protein>
    <submittedName>
        <fullName evidence="9">Sigma-70 family RNA polymerase sigma factor</fullName>
    </submittedName>
</protein>
<keyword evidence="10" id="KW-1185">Reference proteome</keyword>
<keyword evidence="3" id="KW-0731">Sigma factor</keyword>
<dbReference type="RefSeq" id="WP_270072512.1">
    <property type="nucleotide sequence ID" value="NZ_JAJAQC010000018.1"/>
</dbReference>
<organism evidence="9 10">
    <name type="scientific">Streptomonospora mangrovi</name>
    <dbReference type="NCBI Taxonomy" id="2883123"/>
    <lineage>
        <taxon>Bacteria</taxon>
        <taxon>Bacillati</taxon>
        <taxon>Actinomycetota</taxon>
        <taxon>Actinomycetes</taxon>
        <taxon>Streptosporangiales</taxon>
        <taxon>Nocardiopsidaceae</taxon>
        <taxon>Streptomonospora</taxon>
    </lineage>
</organism>
<reference evidence="9" key="1">
    <citation type="submission" date="2021-10" db="EMBL/GenBank/DDBJ databases">
        <title>Streptomonospora sp. nov., isolated from mangrove soil.</title>
        <authorList>
            <person name="Chen X."/>
            <person name="Ge X."/>
            <person name="Liu W."/>
        </authorList>
    </citation>
    <scope>NUCLEOTIDE SEQUENCE</scope>
    <source>
        <strain evidence="9">S1-112</strain>
    </source>
</reference>
<evidence type="ECO:0000313" key="10">
    <source>
        <dbReference type="Proteomes" id="UP001140076"/>
    </source>
</evidence>
<dbReference type="SUPFAM" id="SSF88659">
    <property type="entry name" value="Sigma3 and sigma4 domains of RNA polymerase sigma factors"/>
    <property type="match status" value="1"/>
</dbReference>
<dbReference type="Proteomes" id="UP001140076">
    <property type="component" value="Unassembled WGS sequence"/>
</dbReference>
<evidence type="ECO:0000256" key="2">
    <source>
        <dbReference type="ARBA" id="ARBA00023015"/>
    </source>
</evidence>
<dbReference type="InterPro" id="IPR007627">
    <property type="entry name" value="RNA_pol_sigma70_r2"/>
</dbReference>
<dbReference type="SUPFAM" id="SSF88946">
    <property type="entry name" value="Sigma2 domain of RNA polymerase sigma factors"/>
    <property type="match status" value="1"/>
</dbReference>
<dbReference type="Gene3D" id="1.10.10.10">
    <property type="entry name" value="Winged helix-like DNA-binding domain superfamily/Winged helix DNA-binding domain"/>
    <property type="match status" value="1"/>
</dbReference>
<sequence length="190" mass="21434">MTHDRDEEGGTRAEGAFTRFFAQHYDAVYRYALRRLGPDHAEDVAAETFGVAWARFDRLPQDNPLPWLYTTARNIVLARSRQARRRGELPHAFDGPWPGAPTQPDPTAQVLDRHTALAALNQLRPKDRELVMLLAWEGLDLRAAARVLGCTAATARVRLHRARRRIDKLLNEDSAATTVNHPLLAQEGTR</sequence>
<dbReference type="EMBL" id="JAJAQC010000018">
    <property type="protein sequence ID" value="MDA0565240.1"/>
    <property type="molecule type" value="Genomic_DNA"/>
</dbReference>
<comment type="caution">
    <text evidence="9">The sequence shown here is derived from an EMBL/GenBank/DDBJ whole genome shotgun (WGS) entry which is preliminary data.</text>
</comment>
<dbReference type="InterPro" id="IPR039425">
    <property type="entry name" value="RNA_pol_sigma-70-like"/>
</dbReference>
<evidence type="ECO:0000256" key="1">
    <source>
        <dbReference type="ARBA" id="ARBA00010641"/>
    </source>
</evidence>
<keyword evidence="5" id="KW-0804">Transcription</keyword>
<keyword evidence="2" id="KW-0805">Transcription regulation</keyword>
<dbReference type="GO" id="GO:0003677">
    <property type="term" value="F:DNA binding"/>
    <property type="evidence" value="ECO:0007669"/>
    <property type="project" value="UniProtKB-KW"/>
</dbReference>
<evidence type="ECO:0000256" key="6">
    <source>
        <dbReference type="SAM" id="MobiDB-lite"/>
    </source>
</evidence>
<dbReference type="InterPro" id="IPR013249">
    <property type="entry name" value="RNA_pol_sigma70_r4_t2"/>
</dbReference>
<feature type="region of interest" description="Disordered" evidence="6">
    <location>
        <begin position="87"/>
        <end position="107"/>
    </location>
</feature>
<proteinExistence type="inferred from homology"/>
<evidence type="ECO:0000259" key="8">
    <source>
        <dbReference type="Pfam" id="PF08281"/>
    </source>
</evidence>
<dbReference type="InterPro" id="IPR036388">
    <property type="entry name" value="WH-like_DNA-bd_sf"/>
</dbReference>
<dbReference type="Pfam" id="PF04542">
    <property type="entry name" value="Sigma70_r2"/>
    <property type="match status" value="1"/>
</dbReference>
<dbReference type="InterPro" id="IPR013324">
    <property type="entry name" value="RNA_pol_sigma_r3/r4-like"/>
</dbReference>
<keyword evidence="4" id="KW-0238">DNA-binding</keyword>
<feature type="domain" description="RNA polymerase sigma-70 region 2" evidence="7">
    <location>
        <begin position="21"/>
        <end position="86"/>
    </location>
</feature>
<name>A0A9X3NLL8_9ACTN</name>
<gene>
    <name evidence="9" type="ORF">LG943_13065</name>
</gene>
<comment type="similarity">
    <text evidence="1">Belongs to the sigma-70 factor family. ECF subfamily.</text>
</comment>
<accession>A0A9X3NLL8</accession>
<dbReference type="NCBIfam" id="TIGR02937">
    <property type="entry name" value="sigma70-ECF"/>
    <property type="match status" value="1"/>
</dbReference>
<dbReference type="PANTHER" id="PTHR43133">
    <property type="entry name" value="RNA POLYMERASE ECF-TYPE SIGMA FACTO"/>
    <property type="match status" value="1"/>
</dbReference>
<dbReference type="GO" id="GO:0006352">
    <property type="term" value="P:DNA-templated transcription initiation"/>
    <property type="evidence" value="ECO:0007669"/>
    <property type="project" value="InterPro"/>
</dbReference>
<evidence type="ECO:0000259" key="7">
    <source>
        <dbReference type="Pfam" id="PF04542"/>
    </source>
</evidence>
<evidence type="ECO:0000313" key="9">
    <source>
        <dbReference type="EMBL" id="MDA0565240.1"/>
    </source>
</evidence>
<dbReference type="Pfam" id="PF08281">
    <property type="entry name" value="Sigma70_r4_2"/>
    <property type="match status" value="1"/>
</dbReference>
<dbReference type="Gene3D" id="1.10.1740.10">
    <property type="match status" value="1"/>
</dbReference>
<dbReference type="PANTHER" id="PTHR43133:SF8">
    <property type="entry name" value="RNA POLYMERASE SIGMA FACTOR HI_1459-RELATED"/>
    <property type="match status" value="1"/>
</dbReference>
<dbReference type="GO" id="GO:0016987">
    <property type="term" value="F:sigma factor activity"/>
    <property type="evidence" value="ECO:0007669"/>
    <property type="project" value="UniProtKB-KW"/>
</dbReference>
<feature type="domain" description="RNA polymerase sigma factor 70 region 4 type 2" evidence="8">
    <location>
        <begin position="117"/>
        <end position="166"/>
    </location>
</feature>
<dbReference type="AlphaFoldDB" id="A0A9X3NLL8"/>
<evidence type="ECO:0000256" key="3">
    <source>
        <dbReference type="ARBA" id="ARBA00023082"/>
    </source>
</evidence>
<dbReference type="InterPro" id="IPR014284">
    <property type="entry name" value="RNA_pol_sigma-70_dom"/>
</dbReference>